<name>A0A084AXX7_STACB</name>
<dbReference type="HOGENOM" id="CLU_621388_0_0_1"/>
<proteinExistence type="predicted"/>
<keyword evidence="1" id="KW-0812">Transmembrane</keyword>
<feature type="transmembrane region" description="Helical" evidence="1">
    <location>
        <begin position="123"/>
        <end position="142"/>
    </location>
</feature>
<dbReference type="Proteomes" id="UP000028045">
    <property type="component" value="Unassembled WGS sequence"/>
</dbReference>
<gene>
    <name evidence="2" type="ORF">S7711_10707</name>
</gene>
<keyword evidence="1" id="KW-0472">Membrane</keyword>
<feature type="transmembrane region" description="Helical" evidence="1">
    <location>
        <begin position="148"/>
        <end position="165"/>
    </location>
</feature>
<dbReference type="EMBL" id="KL648458">
    <property type="protein sequence ID" value="KEY70156.1"/>
    <property type="molecule type" value="Genomic_DNA"/>
</dbReference>
<dbReference type="AlphaFoldDB" id="A0A084AXX7"/>
<accession>A0A084AXX7</accession>
<keyword evidence="1" id="KW-1133">Transmembrane helix</keyword>
<evidence type="ECO:0000313" key="3">
    <source>
        <dbReference type="Proteomes" id="UP000028045"/>
    </source>
</evidence>
<evidence type="ECO:0000256" key="1">
    <source>
        <dbReference type="SAM" id="Phobius"/>
    </source>
</evidence>
<evidence type="ECO:0000313" key="2">
    <source>
        <dbReference type="EMBL" id="KEY70156.1"/>
    </source>
</evidence>
<protein>
    <submittedName>
        <fullName evidence="2">Uncharacterized protein</fullName>
    </submittedName>
</protein>
<organism evidence="2 3">
    <name type="scientific">Stachybotrys chartarum (strain CBS 109288 / IBT 7711)</name>
    <name type="common">Toxic black mold</name>
    <name type="synonym">Stilbospora chartarum</name>
    <dbReference type="NCBI Taxonomy" id="1280523"/>
    <lineage>
        <taxon>Eukaryota</taxon>
        <taxon>Fungi</taxon>
        <taxon>Dikarya</taxon>
        <taxon>Ascomycota</taxon>
        <taxon>Pezizomycotina</taxon>
        <taxon>Sordariomycetes</taxon>
        <taxon>Hypocreomycetidae</taxon>
        <taxon>Hypocreales</taxon>
        <taxon>Stachybotryaceae</taxon>
        <taxon>Stachybotrys</taxon>
    </lineage>
</organism>
<sequence>MKRSSEETGCEEAVPESSPEVRLIAVNESKTTYDGNVFEIKYIQQLQNLYERFWIFDEIWPGIPLVDVCLCKISALLAEVRYFKQGWGPFGSETTAGKKLGQLKDDIELLRLILKNLRKFRPMFWFVGAASVLIIASSSAWTRMGVGGILQVPGHFIVLFFYIACKPVRVISSPMSLVLLSDFDSDGNFNTHPWFATPPHYPLTIRITSNMDTGKRHLDFNKTAKSTALAPLKKLRVTNTNDSCTTGSPEHEVKINPRFLQRIMELMVDLCHLQDYLFEHDDPQYLTETMLLSNDWAEKGLANIDMPFGEASAGAQMMLAQKAKLERFEAIANEKRWLLIADGKEHSVEFEQDLLRTVAGPFYRVEDEAKEFPDGLSQRILRRR</sequence>
<reference evidence="2 3" key="1">
    <citation type="journal article" date="2014" name="BMC Genomics">
        <title>Comparative genome sequencing reveals chemotype-specific gene clusters in the toxigenic black mold Stachybotrys.</title>
        <authorList>
            <person name="Semeiks J."/>
            <person name="Borek D."/>
            <person name="Otwinowski Z."/>
            <person name="Grishin N.V."/>
        </authorList>
    </citation>
    <scope>NUCLEOTIDE SEQUENCE [LARGE SCALE GENOMIC DNA]</scope>
    <source>
        <strain evidence="3">CBS 109288 / IBT 7711</strain>
    </source>
</reference>
<keyword evidence="3" id="KW-1185">Reference proteome</keyword>
<dbReference type="OrthoDB" id="10393611at2759"/>